<keyword evidence="3" id="KW-1185">Reference proteome</keyword>
<evidence type="ECO:0000313" key="2">
    <source>
        <dbReference type="EMBL" id="AGG68104.1"/>
    </source>
</evidence>
<geneLocation type="plasmid" evidence="2 3">
    <name>pCC2</name>
</geneLocation>
<gene>
    <name evidence="2" type="ORF">H924_13575</name>
</gene>
<evidence type="ECO:0000313" key="3">
    <source>
        <dbReference type="Proteomes" id="UP000011760"/>
    </source>
</evidence>
<dbReference type="EMBL" id="CP004356">
    <property type="protein sequence ID" value="AGG68104.1"/>
    <property type="molecule type" value="Genomic_DNA"/>
</dbReference>
<dbReference type="RefSeq" id="WP_015453165.1">
    <property type="nucleotide sequence ID" value="NC_020553.1"/>
</dbReference>
<dbReference type="Proteomes" id="UP000011760">
    <property type="component" value="Plasmid pCC2"/>
</dbReference>
<sequence length="115" mass="12833">MNTMIVIDSQEKLLMQPVAGIIELEELRAATGAQWVESVTAPSQDDESTDIVFWMDEEGRFVDNFRATEVFEEITGNRLNWPLVGTVVICASNDEGECVGLTDEQVHEILETALM</sequence>
<dbReference type="InterPro" id="IPR024559">
    <property type="entry name" value="DUF3846"/>
</dbReference>
<reference evidence="2 3" key="1">
    <citation type="submission" date="2013-02" db="EMBL/GenBank/DDBJ databases">
        <title>The complete genome sequence of Corynebacterium callunae DSM 20147.</title>
        <authorList>
            <person name="Ruckert C."/>
            <person name="Albersmeier A."/>
            <person name="Kalinowski J."/>
        </authorList>
    </citation>
    <scope>NUCLEOTIDE SEQUENCE [LARGE SCALE GENOMIC DNA]</scope>
    <source>
        <strain evidence="2 3">DSM 20147</strain>
        <plasmid evidence="2 3">pCC2</plasmid>
    </source>
</reference>
<evidence type="ECO:0000259" key="1">
    <source>
        <dbReference type="Pfam" id="PF12957"/>
    </source>
</evidence>
<proteinExistence type="predicted"/>
<dbReference type="Pfam" id="PF12957">
    <property type="entry name" value="DUF3846"/>
    <property type="match status" value="1"/>
</dbReference>
<dbReference type="AlphaFoldDB" id="M1UP96"/>
<accession>M1UP96</accession>
<name>M1UP96_9CORY</name>
<keyword evidence="2" id="KW-0614">Plasmid</keyword>
<feature type="domain" description="DUF3846" evidence="1">
    <location>
        <begin position="17"/>
        <end position="111"/>
    </location>
</feature>
<protein>
    <recommendedName>
        <fullName evidence="1">DUF3846 domain-containing protein</fullName>
    </recommendedName>
</protein>
<dbReference type="HOGENOM" id="CLU_2104864_0_0_11"/>
<dbReference type="KEGG" id="ccn:H924_13575"/>
<dbReference type="PATRIC" id="fig|1121353.3.peg.2738"/>
<organism evidence="2 3">
    <name type="scientific">Corynebacterium callunae DSM 20147</name>
    <dbReference type="NCBI Taxonomy" id="1121353"/>
    <lineage>
        <taxon>Bacteria</taxon>
        <taxon>Bacillati</taxon>
        <taxon>Actinomycetota</taxon>
        <taxon>Actinomycetes</taxon>
        <taxon>Mycobacteriales</taxon>
        <taxon>Corynebacteriaceae</taxon>
        <taxon>Corynebacterium</taxon>
    </lineage>
</organism>